<gene>
    <name evidence="8" type="ORF">S01H1_66814</name>
</gene>
<keyword evidence="6" id="KW-0413">Isomerase</keyword>
<dbReference type="EC" id="5.3.1.24" evidence="2"/>
<dbReference type="InterPro" id="IPR044643">
    <property type="entry name" value="TrpF_fam"/>
</dbReference>
<sequence>MAVRVKIEGITNVADARAAIRYGADAIGLVFAKSPRQVDIRKARRIVANLGPFVQSVGLFVDATIEEIITTGNAVGFDILQLHGKETARWINQYLDGPFIKAFRPRGPGFAGQIQRFRAGLERRHQWRGVVLDAYDPKLAGGTGKTLKWEWIAKARNSGKLK</sequence>
<dbReference type="AlphaFoldDB" id="X0Y9P8"/>
<name>X0Y9P8_9ZZZZ</name>
<reference evidence="8" key="1">
    <citation type="journal article" date="2014" name="Front. Microbiol.">
        <title>High frequency of phylogenetically diverse reductive dehalogenase-homologous genes in deep subseafloor sedimentary metagenomes.</title>
        <authorList>
            <person name="Kawai M."/>
            <person name="Futagami T."/>
            <person name="Toyoda A."/>
            <person name="Takaki Y."/>
            <person name="Nishi S."/>
            <person name="Hori S."/>
            <person name="Arai W."/>
            <person name="Tsubouchi T."/>
            <person name="Morono Y."/>
            <person name="Uchiyama I."/>
            <person name="Ito T."/>
            <person name="Fujiyama A."/>
            <person name="Inagaki F."/>
            <person name="Takami H."/>
        </authorList>
    </citation>
    <scope>NUCLEOTIDE SEQUENCE</scope>
    <source>
        <strain evidence="8">Expedition CK06-06</strain>
    </source>
</reference>
<feature type="domain" description="N-(5'phosphoribosyl) anthranilate isomerase (PRAI)" evidence="7">
    <location>
        <begin position="5"/>
        <end position="158"/>
    </location>
</feature>
<proteinExistence type="inferred from homology"/>
<evidence type="ECO:0000313" key="8">
    <source>
        <dbReference type="EMBL" id="GAG33591.1"/>
    </source>
</evidence>
<comment type="pathway">
    <text evidence="1">Amino-acid biosynthesis; L-tryptophan biosynthesis; L-tryptophan from chorismate: step 3/5.</text>
</comment>
<dbReference type="SUPFAM" id="SSF51366">
    <property type="entry name" value="Ribulose-phoshate binding barrel"/>
    <property type="match status" value="1"/>
</dbReference>
<dbReference type="PANTHER" id="PTHR42894">
    <property type="entry name" value="N-(5'-PHOSPHORIBOSYL)ANTHRANILATE ISOMERASE"/>
    <property type="match status" value="1"/>
</dbReference>
<evidence type="ECO:0000256" key="3">
    <source>
        <dbReference type="ARBA" id="ARBA00022605"/>
    </source>
</evidence>
<accession>X0Y9P8</accession>
<dbReference type="EMBL" id="BARS01044197">
    <property type="protein sequence ID" value="GAG33591.1"/>
    <property type="molecule type" value="Genomic_DNA"/>
</dbReference>
<dbReference type="InterPro" id="IPR001240">
    <property type="entry name" value="PRAI_dom"/>
</dbReference>
<keyword evidence="3" id="KW-0028">Amino-acid biosynthesis</keyword>
<dbReference type="InterPro" id="IPR013785">
    <property type="entry name" value="Aldolase_TIM"/>
</dbReference>
<dbReference type="CDD" id="cd00405">
    <property type="entry name" value="PRAI"/>
    <property type="match status" value="1"/>
</dbReference>
<protein>
    <recommendedName>
        <fullName evidence="2">phosphoribosylanthranilate isomerase</fullName>
        <ecNumber evidence="2">5.3.1.24</ecNumber>
    </recommendedName>
</protein>
<dbReference type="UniPathway" id="UPA00035">
    <property type="reaction ID" value="UER00042"/>
</dbReference>
<evidence type="ECO:0000256" key="5">
    <source>
        <dbReference type="ARBA" id="ARBA00023141"/>
    </source>
</evidence>
<keyword evidence="4" id="KW-0822">Tryptophan biosynthesis</keyword>
<evidence type="ECO:0000256" key="1">
    <source>
        <dbReference type="ARBA" id="ARBA00004664"/>
    </source>
</evidence>
<organism evidence="8">
    <name type="scientific">marine sediment metagenome</name>
    <dbReference type="NCBI Taxonomy" id="412755"/>
    <lineage>
        <taxon>unclassified sequences</taxon>
        <taxon>metagenomes</taxon>
        <taxon>ecological metagenomes</taxon>
    </lineage>
</organism>
<dbReference type="Gene3D" id="3.20.20.70">
    <property type="entry name" value="Aldolase class I"/>
    <property type="match status" value="1"/>
</dbReference>
<evidence type="ECO:0000256" key="4">
    <source>
        <dbReference type="ARBA" id="ARBA00022822"/>
    </source>
</evidence>
<comment type="caution">
    <text evidence="8">The sequence shown here is derived from an EMBL/GenBank/DDBJ whole genome shotgun (WGS) entry which is preliminary data.</text>
</comment>
<dbReference type="HAMAP" id="MF_00135">
    <property type="entry name" value="PRAI"/>
    <property type="match status" value="1"/>
</dbReference>
<dbReference type="GO" id="GO:0004640">
    <property type="term" value="F:phosphoribosylanthranilate isomerase activity"/>
    <property type="evidence" value="ECO:0007669"/>
    <property type="project" value="UniProtKB-EC"/>
</dbReference>
<dbReference type="Pfam" id="PF00697">
    <property type="entry name" value="PRAI"/>
    <property type="match status" value="1"/>
</dbReference>
<feature type="non-terminal residue" evidence="8">
    <location>
        <position position="162"/>
    </location>
</feature>
<evidence type="ECO:0000259" key="7">
    <source>
        <dbReference type="Pfam" id="PF00697"/>
    </source>
</evidence>
<dbReference type="GO" id="GO:0000162">
    <property type="term" value="P:L-tryptophan biosynthetic process"/>
    <property type="evidence" value="ECO:0007669"/>
    <property type="project" value="UniProtKB-UniPathway"/>
</dbReference>
<evidence type="ECO:0000256" key="6">
    <source>
        <dbReference type="ARBA" id="ARBA00023235"/>
    </source>
</evidence>
<dbReference type="InterPro" id="IPR011060">
    <property type="entry name" value="RibuloseP-bd_barrel"/>
</dbReference>
<keyword evidence="5" id="KW-0057">Aromatic amino acid biosynthesis</keyword>
<dbReference type="PANTHER" id="PTHR42894:SF1">
    <property type="entry name" value="N-(5'-PHOSPHORIBOSYL)ANTHRANILATE ISOMERASE"/>
    <property type="match status" value="1"/>
</dbReference>
<evidence type="ECO:0000256" key="2">
    <source>
        <dbReference type="ARBA" id="ARBA00012572"/>
    </source>
</evidence>